<evidence type="ECO:0000259" key="4">
    <source>
        <dbReference type="PROSITE" id="PS51379"/>
    </source>
</evidence>
<accession>A0A974SRD3</accession>
<evidence type="ECO:0000313" key="5">
    <source>
        <dbReference type="EMBL" id="QRJ64994.1"/>
    </source>
</evidence>
<dbReference type="GO" id="GO:0046872">
    <property type="term" value="F:metal ion binding"/>
    <property type="evidence" value="ECO:0007669"/>
    <property type="project" value="UniProtKB-KW"/>
</dbReference>
<dbReference type="EMBL" id="CP064781">
    <property type="protein sequence ID" value="QRJ64994.1"/>
    <property type="molecule type" value="Genomic_DNA"/>
</dbReference>
<dbReference type="PROSITE" id="PS51379">
    <property type="entry name" value="4FE4S_FER_2"/>
    <property type="match status" value="1"/>
</dbReference>
<keyword evidence="6" id="KW-1185">Reference proteome</keyword>
<evidence type="ECO:0000313" key="6">
    <source>
        <dbReference type="Proteomes" id="UP000663444"/>
    </source>
</evidence>
<organism evidence="5 6">
    <name type="scientific">Azospira restricta</name>
    <dbReference type="NCBI Taxonomy" id="404405"/>
    <lineage>
        <taxon>Bacteria</taxon>
        <taxon>Pseudomonadati</taxon>
        <taxon>Pseudomonadota</taxon>
        <taxon>Betaproteobacteria</taxon>
        <taxon>Rhodocyclales</taxon>
        <taxon>Rhodocyclaceae</taxon>
        <taxon>Azospira</taxon>
    </lineage>
</organism>
<dbReference type="InterPro" id="IPR017900">
    <property type="entry name" value="4Fe4S_Fe_S_CS"/>
</dbReference>
<dbReference type="Gene3D" id="3.30.70.20">
    <property type="match status" value="1"/>
</dbReference>
<dbReference type="KEGG" id="ares:IWH25_06535"/>
<dbReference type="GO" id="GO:0051536">
    <property type="term" value="F:iron-sulfur cluster binding"/>
    <property type="evidence" value="ECO:0007669"/>
    <property type="project" value="UniProtKB-KW"/>
</dbReference>
<keyword evidence="3" id="KW-0411">Iron-sulfur</keyword>
<dbReference type="SUPFAM" id="SSF54862">
    <property type="entry name" value="4Fe-4S ferredoxins"/>
    <property type="match status" value="1"/>
</dbReference>
<dbReference type="AlphaFoldDB" id="A0A974SRD3"/>
<dbReference type="PROSITE" id="PS00198">
    <property type="entry name" value="4FE4S_FER_1"/>
    <property type="match status" value="1"/>
</dbReference>
<evidence type="ECO:0000256" key="3">
    <source>
        <dbReference type="ARBA" id="ARBA00023014"/>
    </source>
</evidence>
<evidence type="ECO:0000256" key="1">
    <source>
        <dbReference type="ARBA" id="ARBA00022723"/>
    </source>
</evidence>
<evidence type="ECO:0000256" key="2">
    <source>
        <dbReference type="ARBA" id="ARBA00023004"/>
    </source>
</evidence>
<dbReference type="Pfam" id="PF00037">
    <property type="entry name" value="Fer4"/>
    <property type="match status" value="1"/>
</dbReference>
<keyword evidence="1" id="KW-0479">Metal-binding</keyword>
<proteinExistence type="predicted"/>
<reference evidence="5" key="1">
    <citation type="submission" date="2020-11" db="EMBL/GenBank/DDBJ databases">
        <title>Azospira restricta DSM 18626 genome sequence.</title>
        <authorList>
            <person name="Moe W.M."/>
        </authorList>
    </citation>
    <scope>NUCLEOTIDE SEQUENCE</scope>
    <source>
        <strain evidence="5">DSM 18626</strain>
    </source>
</reference>
<feature type="domain" description="4Fe-4S ferredoxin-type" evidence="4">
    <location>
        <begin position="1"/>
        <end position="29"/>
    </location>
</feature>
<dbReference type="Proteomes" id="UP000663444">
    <property type="component" value="Chromosome"/>
</dbReference>
<dbReference type="RefSeq" id="WP_203388520.1">
    <property type="nucleotide sequence ID" value="NZ_CP064781.1"/>
</dbReference>
<keyword evidence="2" id="KW-0408">Iron</keyword>
<gene>
    <name evidence="5" type="ORF">IWH25_06535</name>
</gene>
<sequence length="92" mass="9746">MALQITEVCVNCWACIDVCPNEAIYADRPHFLIDDAKCSECLGDHAEPQCAAICPIECAIVGELGDPLNPPGSLSGLPPAALAELGLRAERR</sequence>
<name>A0A974SRD3_9RHOO</name>
<protein>
    <submittedName>
        <fullName evidence="5">4Fe-4S binding protein</fullName>
    </submittedName>
</protein>
<dbReference type="InterPro" id="IPR017896">
    <property type="entry name" value="4Fe4S_Fe-S-bd"/>
</dbReference>